<dbReference type="InterPro" id="IPR029058">
    <property type="entry name" value="AB_hydrolase_fold"/>
</dbReference>
<proteinExistence type="predicted"/>
<keyword evidence="1" id="KW-1133">Transmembrane helix</keyword>
<dbReference type="AlphaFoldDB" id="D4ZJ69"/>
<dbReference type="STRING" id="637905.SVI_1747"/>
<dbReference type="Pfam" id="PF12697">
    <property type="entry name" value="Abhydrolase_6"/>
    <property type="match status" value="1"/>
</dbReference>
<evidence type="ECO:0000313" key="3">
    <source>
        <dbReference type="EMBL" id="BAJ01718.1"/>
    </source>
</evidence>
<protein>
    <recommendedName>
        <fullName evidence="2">AB hydrolase-1 domain-containing protein</fullName>
    </recommendedName>
</protein>
<reference evidence="4" key="1">
    <citation type="journal article" date="2010" name="Mol. Biosyst.">
        <title>Complete genome sequence and comparative analysis of Shewanella violacea, a psychrophilic and piezophilic bacterium from deep sea floor sediments.</title>
        <authorList>
            <person name="Aono E."/>
            <person name="Baba T."/>
            <person name="Ara T."/>
            <person name="Nishi T."/>
            <person name="Nakamichi T."/>
            <person name="Inamoto E."/>
            <person name="Toyonaga H."/>
            <person name="Hasegawa M."/>
            <person name="Takai Y."/>
            <person name="Okumura Y."/>
            <person name="Baba M."/>
            <person name="Tomita M."/>
            <person name="Kato C."/>
            <person name="Oshima T."/>
            <person name="Nakasone K."/>
            <person name="Mori H."/>
        </authorList>
    </citation>
    <scope>NUCLEOTIDE SEQUENCE [LARGE SCALE GENOMIC DNA]</scope>
    <source>
        <strain evidence="4">JCM 10179 / CIP 106290 / LMG 19151 / DSS12</strain>
    </source>
</reference>
<dbReference type="InterPro" id="IPR000073">
    <property type="entry name" value="AB_hydrolase_1"/>
</dbReference>
<accession>D4ZJ69</accession>
<evidence type="ECO:0000259" key="2">
    <source>
        <dbReference type="Pfam" id="PF12697"/>
    </source>
</evidence>
<name>D4ZJ69_SHEVD</name>
<keyword evidence="1" id="KW-0472">Membrane</keyword>
<dbReference type="Gene3D" id="3.40.50.1820">
    <property type="entry name" value="alpha/beta hydrolase"/>
    <property type="match status" value="1"/>
</dbReference>
<dbReference type="HOGENOM" id="CLU_043381_0_0_6"/>
<dbReference type="eggNOG" id="COG2267">
    <property type="taxonomic scope" value="Bacteria"/>
</dbReference>
<dbReference type="EMBL" id="AP011177">
    <property type="protein sequence ID" value="BAJ01718.1"/>
    <property type="molecule type" value="Genomic_DNA"/>
</dbReference>
<feature type="domain" description="AB hydrolase-1" evidence="2">
    <location>
        <begin position="133"/>
        <end position="270"/>
    </location>
</feature>
<keyword evidence="4" id="KW-1185">Reference proteome</keyword>
<keyword evidence="1" id="KW-0812">Transmembrane</keyword>
<dbReference type="KEGG" id="svo:SVI_1747"/>
<sequence length="495" mass="55507">MSRHTGTDMRTIVIGSTKHLLMALFYASLGIFAALLVAGVWFLNARPELDIWHTIELKSEFKRTQGLETFSDYLALEDTLFEEVEQKIYDQTQAPHPSILNRYVRGSLADPQKWRHDWNRTYEWPKADADFGVLLLHGMSDSPYALSHVAKHFKDKAYVLGLRLPGHGTIPSGLVNIQWQDMAAAVSLATEHLKRELKGKPLYVIGFSTGAALALNHELERLAKNEAAEYAGMVFLSPAIGLPPVAAGAQWQATLGTLLGLEKLSWNSIQTEYDPFKYNSFAVNAGDLVYQLAERNQLLLDQTSMQQLKSLPSVLAFQSLADDTVSTQAVFSGLFQKLPQDNHQLVIFDINRTQINMGLIAQDPMLHFDGLFNTKHLKYDLTLVHNNFETADLIRDVVAETHFSQGEPVIEALNLSWPRNVYSLSHVALPFPIEDSLYGPQGVDYVKRVQIGAASTRGERGVLGVSADEILRQKWNPFFPYLISRTDKFIEGLEP</sequence>
<organism evidence="3 4">
    <name type="scientific">Shewanella violacea (strain JCM 10179 / CIP 106290 / LMG 19151 / DSS12)</name>
    <dbReference type="NCBI Taxonomy" id="637905"/>
    <lineage>
        <taxon>Bacteria</taxon>
        <taxon>Pseudomonadati</taxon>
        <taxon>Pseudomonadota</taxon>
        <taxon>Gammaproteobacteria</taxon>
        <taxon>Alteromonadales</taxon>
        <taxon>Shewanellaceae</taxon>
        <taxon>Shewanella</taxon>
    </lineage>
</organism>
<evidence type="ECO:0000313" key="4">
    <source>
        <dbReference type="Proteomes" id="UP000002350"/>
    </source>
</evidence>
<dbReference type="SUPFAM" id="SSF53474">
    <property type="entry name" value="alpha/beta-Hydrolases"/>
    <property type="match status" value="1"/>
</dbReference>
<dbReference type="Proteomes" id="UP000002350">
    <property type="component" value="Chromosome"/>
</dbReference>
<evidence type="ECO:0000256" key="1">
    <source>
        <dbReference type="SAM" id="Phobius"/>
    </source>
</evidence>
<feature type="transmembrane region" description="Helical" evidence="1">
    <location>
        <begin position="20"/>
        <end position="43"/>
    </location>
</feature>
<gene>
    <name evidence="3" type="ordered locus">SVI_1747</name>
</gene>